<dbReference type="VEuPathDB" id="FungiDB:ASPNIDRAFT2_127805"/>
<dbReference type="HOGENOM" id="CLU_2782659_0_0_1"/>
<name>G3Y844_ASPNA</name>
<sequence>TPMGSSSDFIRRDPDNFPSLNNFTSTRWLMENGITIHSTRYLVSFSKGSRGRIEMNLPYFELYLTVAYL</sequence>
<dbReference type="GO" id="GO:0016705">
    <property type="term" value="F:oxidoreductase activity, acting on paired donors, with incorporation or reduction of molecular oxygen"/>
    <property type="evidence" value="ECO:0007669"/>
    <property type="project" value="InterPro"/>
</dbReference>
<dbReference type="AlphaFoldDB" id="G3Y844"/>
<organism evidence="1 2">
    <name type="scientific">Aspergillus niger (strain ATCC 1015 / CBS 113.46 / FGSC A1144 / LSHB Ac4 / NCTC 3858a / NRRL 328 / USDA 3528.7)</name>
    <dbReference type="NCBI Taxonomy" id="380704"/>
    <lineage>
        <taxon>Eukaryota</taxon>
        <taxon>Fungi</taxon>
        <taxon>Dikarya</taxon>
        <taxon>Ascomycota</taxon>
        <taxon>Pezizomycotina</taxon>
        <taxon>Eurotiomycetes</taxon>
        <taxon>Eurotiomycetidae</taxon>
        <taxon>Eurotiales</taxon>
        <taxon>Aspergillaceae</taxon>
        <taxon>Aspergillus</taxon>
        <taxon>Aspergillus subgen. Circumdati</taxon>
    </lineage>
</organism>
<feature type="non-terminal residue" evidence="1">
    <location>
        <position position="69"/>
    </location>
</feature>
<dbReference type="EMBL" id="ACJE01000015">
    <property type="protein sequence ID" value="EHA20953.1"/>
    <property type="molecule type" value="Genomic_DNA"/>
</dbReference>
<gene>
    <name evidence="1" type="ORF">ASPNIDRAFT_127805</name>
</gene>
<dbReference type="GO" id="GO:0004497">
    <property type="term" value="F:monooxygenase activity"/>
    <property type="evidence" value="ECO:0007669"/>
    <property type="project" value="InterPro"/>
</dbReference>
<proteinExistence type="predicted"/>
<evidence type="ECO:0000313" key="1">
    <source>
        <dbReference type="EMBL" id="EHA20953.1"/>
    </source>
</evidence>
<dbReference type="STRING" id="380704.G3Y844"/>
<dbReference type="SUPFAM" id="SSF48264">
    <property type="entry name" value="Cytochrome P450"/>
    <property type="match status" value="1"/>
</dbReference>
<dbReference type="GO" id="GO:0020037">
    <property type="term" value="F:heme binding"/>
    <property type="evidence" value="ECO:0007669"/>
    <property type="project" value="InterPro"/>
</dbReference>
<protein>
    <submittedName>
        <fullName evidence="1">Uncharacterized protein</fullName>
    </submittedName>
</protein>
<feature type="non-terminal residue" evidence="1">
    <location>
        <position position="1"/>
    </location>
</feature>
<dbReference type="OrthoDB" id="3945418at2759"/>
<evidence type="ECO:0000313" key="2">
    <source>
        <dbReference type="Proteomes" id="UP000009038"/>
    </source>
</evidence>
<dbReference type="Proteomes" id="UP000009038">
    <property type="component" value="Unassembled WGS sequence"/>
</dbReference>
<dbReference type="Gene3D" id="1.10.630.10">
    <property type="entry name" value="Cytochrome P450"/>
    <property type="match status" value="1"/>
</dbReference>
<dbReference type="InterPro" id="IPR036396">
    <property type="entry name" value="Cyt_P450_sf"/>
</dbReference>
<reference evidence="1 2" key="1">
    <citation type="journal article" date="2011" name="Genome Res.">
        <title>Comparative genomics of citric-acid-producing Aspergillus niger ATCC 1015 versus enzyme-producing CBS 513.88.</title>
        <authorList>
            <person name="Andersen M.R."/>
            <person name="Salazar M.P."/>
            <person name="Schaap P.J."/>
            <person name="van de Vondervoort P.J."/>
            <person name="Culley D."/>
            <person name="Thykaer J."/>
            <person name="Frisvad J.C."/>
            <person name="Nielsen K.F."/>
            <person name="Albang R."/>
            <person name="Albermann K."/>
            <person name="Berka R.M."/>
            <person name="Braus G.H."/>
            <person name="Braus-Stromeyer S.A."/>
            <person name="Corrochano L.M."/>
            <person name="Dai Z."/>
            <person name="van Dijck P.W."/>
            <person name="Hofmann G."/>
            <person name="Lasure L.L."/>
            <person name="Magnuson J.K."/>
            <person name="Menke H."/>
            <person name="Meijer M."/>
            <person name="Meijer S.L."/>
            <person name="Nielsen J.B."/>
            <person name="Nielsen M.L."/>
            <person name="van Ooyen A.J."/>
            <person name="Pel H.J."/>
            <person name="Poulsen L."/>
            <person name="Samson R.A."/>
            <person name="Stam H."/>
            <person name="Tsang A."/>
            <person name="van den Brink J.M."/>
            <person name="Atkins A."/>
            <person name="Aerts A."/>
            <person name="Shapiro H."/>
            <person name="Pangilinan J."/>
            <person name="Salamov A."/>
            <person name="Lou Y."/>
            <person name="Lindquist E."/>
            <person name="Lucas S."/>
            <person name="Grimwood J."/>
            <person name="Grigoriev I.V."/>
            <person name="Kubicek C.P."/>
            <person name="Martinez D."/>
            <person name="van Peij N.N."/>
            <person name="Roubos J.A."/>
            <person name="Nielsen J."/>
            <person name="Baker S.E."/>
        </authorList>
    </citation>
    <scope>NUCLEOTIDE SEQUENCE [LARGE SCALE GENOMIC DNA]</scope>
    <source>
        <strain evidence="2">ATCC 1015 / CBS 113.46 / FGSC A1144 / LSHB Ac4 / NCTC 3858a / NRRL 328 / USDA 3528.7</strain>
    </source>
</reference>
<dbReference type="GO" id="GO:0005506">
    <property type="term" value="F:iron ion binding"/>
    <property type="evidence" value="ECO:0007669"/>
    <property type="project" value="InterPro"/>
</dbReference>
<comment type="caution">
    <text evidence="1">The sequence shown here is derived from an EMBL/GenBank/DDBJ whole genome shotgun (WGS) entry which is preliminary data.</text>
</comment>
<accession>G3Y844</accession>